<evidence type="ECO:0000313" key="3">
    <source>
        <dbReference type="Proteomes" id="UP001401887"/>
    </source>
</evidence>
<dbReference type="SMART" id="SM00347">
    <property type="entry name" value="HTH_MARR"/>
    <property type="match status" value="1"/>
</dbReference>
<protein>
    <recommendedName>
        <fullName evidence="1">HTH marR-type domain-containing protein</fullName>
    </recommendedName>
</protein>
<keyword evidence="3" id="KW-1185">Reference proteome</keyword>
<dbReference type="InterPro" id="IPR000835">
    <property type="entry name" value="HTH_MarR-typ"/>
</dbReference>
<evidence type="ECO:0000259" key="1">
    <source>
        <dbReference type="PROSITE" id="PS50995"/>
    </source>
</evidence>
<gene>
    <name evidence="2" type="ORF">Dcar01_01326</name>
</gene>
<sequence>MVTFKTSLPPPQAQATREQAGRFLASMWRFQRRLKQELDPLLAARHGLDSRKFFILRGIQGGDQYPKVLAEQLQMPATLLSRYLDQLVKQGLIERHIDEQDSRRTRLTLTAAGEHAVADTLDTVHALAGARLARLDPGALPALLDALELLTQEEPA</sequence>
<accession>A0ABP9W5G0</accession>
<dbReference type="PANTHER" id="PTHR33164">
    <property type="entry name" value="TRANSCRIPTIONAL REGULATOR, MARR FAMILY"/>
    <property type="match status" value="1"/>
</dbReference>
<dbReference type="Gene3D" id="1.10.10.10">
    <property type="entry name" value="Winged helix-like DNA-binding domain superfamily/Winged helix DNA-binding domain"/>
    <property type="match status" value="1"/>
</dbReference>
<dbReference type="SUPFAM" id="SSF46785">
    <property type="entry name" value="Winged helix' DNA-binding domain"/>
    <property type="match status" value="1"/>
</dbReference>
<name>A0ABP9W5G0_9DEIO</name>
<comment type="caution">
    <text evidence="2">The sequence shown here is derived from an EMBL/GenBank/DDBJ whole genome shotgun (WGS) entry which is preliminary data.</text>
</comment>
<organism evidence="2 3">
    <name type="scientific">Deinococcus carri</name>
    <dbReference type="NCBI Taxonomy" id="1211323"/>
    <lineage>
        <taxon>Bacteria</taxon>
        <taxon>Thermotogati</taxon>
        <taxon>Deinococcota</taxon>
        <taxon>Deinococci</taxon>
        <taxon>Deinococcales</taxon>
        <taxon>Deinococcaceae</taxon>
        <taxon>Deinococcus</taxon>
    </lineage>
</organism>
<dbReference type="InterPro" id="IPR036388">
    <property type="entry name" value="WH-like_DNA-bd_sf"/>
</dbReference>
<dbReference type="InterPro" id="IPR036390">
    <property type="entry name" value="WH_DNA-bd_sf"/>
</dbReference>
<dbReference type="PANTHER" id="PTHR33164:SF43">
    <property type="entry name" value="HTH-TYPE TRANSCRIPTIONAL REPRESSOR YETL"/>
    <property type="match status" value="1"/>
</dbReference>
<dbReference type="PRINTS" id="PR00598">
    <property type="entry name" value="HTHMARR"/>
</dbReference>
<dbReference type="Proteomes" id="UP001401887">
    <property type="component" value="Unassembled WGS sequence"/>
</dbReference>
<reference evidence="2 3" key="1">
    <citation type="submission" date="2024-02" db="EMBL/GenBank/DDBJ databases">
        <title>Deinococcus carri NBRC 110142.</title>
        <authorList>
            <person name="Ichikawa N."/>
            <person name="Katano-Makiyama Y."/>
            <person name="Hidaka K."/>
        </authorList>
    </citation>
    <scope>NUCLEOTIDE SEQUENCE [LARGE SCALE GENOMIC DNA]</scope>
    <source>
        <strain evidence="2 3">NBRC 110142</strain>
    </source>
</reference>
<proteinExistence type="predicted"/>
<feature type="domain" description="HTH marR-type" evidence="1">
    <location>
        <begin position="20"/>
        <end position="152"/>
    </location>
</feature>
<dbReference type="InterPro" id="IPR039422">
    <property type="entry name" value="MarR/SlyA-like"/>
</dbReference>
<dbReference type="EMBL" id="BAABRP010000003">
    <property type="protein sequence ID" value="GAA5512610.1"/>
    <property type="molecule type" value="Genomic_DNA"/>
</dbReference>
<dbReference type="Pfam" id="PF12802">
    <property type="entry name" value="MarR_2"/>
    <property type="match status" value="1"/>
</dbReference>
<evidence type="ECO:0000313" key="2">
    <source>
        <dbReference type="EMBL" id="GAA5512610.1"/>
    </source>
</evidence>
<dbReference type="PROSITE" id="PS50995">
    <property type="entry name" value="HTH_MARR_2"/>
    <property type="match status" value="1"/>
</dbReference>